<name>A0A0F8YRW8_9ZZZZ</name>
<evidence type="ECO:0000313" key="1">
    <source>
        <dbReference type="EMBL" id="KKK84173.1"/>
    </source>
</evidence>
<gene>
    <name evidence="1" type="ORF">LCGC14_2786020</name>
</gene>
<accession>A0A0F8YRW8</accession>
<proteinExistence type="predicted"/>
<dbReference type="AlphaFoldDB" id="A0A0F8YRW8"/>
<reference evidence="1" key="1">
    <citation type="journal article" date="2015" name="Nature">
        <title>Complex archaea that bridge the gap between prokaryotes and eukaryotes.</title>
        <authorList>
            <person name="Spang A."/>
            <person name="Saw J.H."/>
            <person name="Jorgensen S.L."/>
            <person name="Zaremba-Niedzwiedzka K."/>
            <person name="Martijn J."/>
            <person name="Lind A.E."/>
            <person name="van Eijk R."/>
            <person name="Schleper C."/>
            <person name="Guy L."/>
            <person name="Ettema T.J."/>
        </authorList>
    </citation>
    <scope>NUCLEOTIDE SEQUENCE</scope>
</reference>
<comment type="caution">
    <text evidence="1">The sequence shown here is derived from an EMBL/GenBank/DDBJ whole genome shotgun (WGS) entry which is preliminary data.</text>
</comment>
<sequence length="202" mass="22145">MDATTTLNKICQEVGVCSVKIGIGDSVCDKYTGSCGRVTDIINDEVMLEPTIIKRGGLEVTEPPIKAKIANLEPNHIKRYEDLPSDHELLLHFGVEELASPGVVLDEARARASPCSCFTYRGKDLCWSKGIIGMLAQDQQDIYCVAGKTYKAQPALTKRYRSFAAAAEEAHKKIEAMPSGVERLEVWLSAMGEELSKRGVEV</sequence>
<organism evidence="1">
    <name type="scientific">marine sediment metagenome</name>
    <dbReference type="NCBI Taxonomy" id="412755"/>
    <lineage>
        <taxon>unclassified sequences</taxon>
        <taxon>metagenomes</taxon>
        <taxon>ecological metagenomes</taxon>
    </lineage>
</organism>
<dbReference type="EMBL" id="LAZR01051893">
    <property type="protein sequence ID" value="KKK84173.1"/>
    <property type="molecule type" value="Genomic_DNA"/>
</dbReference>
<protein>
    <submittedName>
        <fullName evidence="1">Uncharacterized protein</fullName>
    </submittedName>
</protein>